<dbReference type="PANTHER" id="PTHR43080">
    <property type="entry name" value="CBS DOMAIN-CONTAINING PROTEIN CBSX3, MITOCHONDRIAL"/>
    <property type="match status" value="1"/>
</dbReference>
<dbReference type="Gene3D" id="3.10.580.10">
    <property type="entry name" value="CBS-domain"/>
    <property type="match status" value="1"/>
</dbReference>
<comment type="caution">
    <text evidence="4">The sequence shown here is derived from an EMBL/GenBank/DDBJ whole genome shotgun (WGS) entry which is preliminary data.</text>
</comment>
<dbReference type="OrthoDB" id="9789996at2"/>
<feature type="domain" description="CBS" evidence="3">
    <location>
        <begin position="74"/>
        <end position="130"/>
    </location>
</feature>
<dbReference type="SMART" id="SM00116">
    <property type="entry name" value="CBS"/>
    <property type="match status" value="2"/>
</dbReference>
<evidence type="ECO:0000256" key="1">
    <source>
        <dbReference type="ARBA" id="ARBA00023122"/>
    </source>
</evidence>
<proteinExistence type="predicted"/>
<evidence type="ECO:0000313" key="4">
    <source>
        <dbReference type="EMBL" id="KAB2346836.1"/>
    </source>
</evidence>
<dbReference type="Proteomes" id="UP000468735">
    <property type="component" value="Unassembled WGS sequence"/>
</dbReference>
<dbReference type="Pfam" id="PF00571">
    <property type="entry name" value="CBS"/>
    <property type="match status" value="2"/>
</dbReference>
<accession>A0A6H9YPF0</accession>
<feature type="domain" description="CBS" evidence="3">
    <location>
        <begin position="8"/>
        <end position="65"/>
    </location>
</feature>
<dbReference type="AlphaFoldDB" id="A0A6H9YPF0"/>
<dbReference type="CDD" id="cd04622">
    <property type="entry name" value="CBS_pair_HRP1_like"/>
    <property type="match status" value="1"/>
</dbReference>
<dbReference type="PANTHER" id="PTHR43080:SF2">
    <property type="entry name" value="CBS DOMAIN-CONTAINING PROTEIN"/>
    <property type="match status" value="1"/>
</dbReference>
<evidence type="ECO:0000313" key="5">
    <source>
        <dbReference type="Proteomes" id="UP000468735"/>
    </source>
</evidence>
<protein>
    <submittedName>
        <fullName evidence="4">CBS domain-containing protein</fullName>
    </submittedName>
</protein>
<keyword evidence="1 2" id="KW-0129">CBS domain</keyword>
<evidence type="ECO:0000259" key="3">
    <source>
        <dbReference type="PROSITE" id="PS51371"/>
    </source>
</evidence>
<reference evidence="4 5" key="1">
    <citation type="submission" date="2019-09" db="EMBL/GenBank/DDBJ databases">
        <title>Actinomadura physcomitrii sp. nov., a novel actinomycete isolated from moss [Physcomitrium sphaericum (Ludw) Fuernr].</title>
        <authorList>
            <person name="Zhuang X."/>
            <person name="Liu C."/>
        </authorList>
    </citation>
    <scope>NUCLEOTIDE SEQUENCE [LARGE SCALE GENOMIC DNA]</scope>
    <source>
        <strain evidence="4 5">HMC1</strain>
    </source>
</reference>
<dbReference type="SUPFAM" id="SSF54631">
    <property type="entry name" value="CBS-domain pair"/>
    <property type="match status" value="1"/>
</dbReference>
<evidence type="ECO:0000256" key="2">
    <source>
        <dbReference type="PROSITE-ProRule" id="PRU00703"/>
    </source>
</evidence>
<gene>
    <name evidence="4" type="ORF">F8566_21705</name>
</gene>
<dbReference type="PROSITE" id="PS51371">
    <property type="entry name" value="CBS"/>
    <property type="match status" value="2"/>
</dbReference>
<dbReference type="InterPro" id="IPR051257">
    <property type="entry name" value="Diverse_CBS-Domain"/>
</dbReference>
<keyword evidence="5" id="KW-1185">Reference proteome</keyword>
<sequence length="147" mass="16172">MTTARDIMHPGAECIGEDDNLLDAARKMRELDVGSLPICGNDDKLHGIITDRDIVVGCIARGKDPAKVKAGEFGQQRLHMVSATDDADAVVRMMERHQIRRVPVIENKRLVGMISEADLAQHLPEEKLARFVENVYAPSRRAGSTTG</sequence>
<name>A0A6H9YPF0_9ACTN</name>
<organism evidence="4 5">
    <name type="scientific">Actinomadura rudentiformis</name>
    <dbReference type="NCBI Taxonomy" id="359158"/>
    <lineage>
        <taxon>Bacteria</taxon>
        <taxon>Bacillati</taxon>
        <taxon>Actinomycetota</taxon>
        <taxon>Actinomycetes</taxon>
        <taxon>Streptosporangiales</taxon>
        <taxon>Thermomonosporaceae</taxon>
        <taxon>Actinomadura</taxon>
    </lineage>
</organism>
<dbReference type="InterPro" id="IPR046342">
    <property type="entry name" value="CBS_dom_sf"/>
</dbReference>
<dbReference type="RefSeq" id="WP_151562664.1">
    <property type="nucleotide sequence ID" value="NZ_WBMT01000010.1"/>
</dbReference>
<dbReference type="EMBL" id="WBMT01000010">
    <property type="protein sequence ID" value="KAB2346836.1"/>
    <property type="molecule type" value="Genomic_DNA"/>
</dbReference>
<dbReference type="InterPro" id="IPR000644">
    <property type="entry name" value="CBS_dom"/>
</dbReference>